<gene>
    <name evidence="1" type="ORF">Goari_009991</name>
</gene>
<sequence length="24" mass="2923">MLMLLRMLMERAWPLSLEILMALF</sequence>
<evidence type="ECO:0000313" key="2">
    <source>
        <dbReference type="Proteomes" id="UP000593577"/>
    </source>
</evidence>
<keyword evidence="2" id="KW-1185">Reference proteome</keyword>
<evidence type="ECO:0000313" key="1">
    <source>
        <dbReference type="EMBL" id="MBA0692429.1"/>
    </source>
</evidence>
<name>A0A7J8Y094_GOSAI</name>
<reference evidence="1 2" key="1">
    <citation type="journal article" date="2019" name="Genome Biol. Evol.">
        <title>Insights into the evolution of the New World diploid cottons (Gossypium, subgenus Houzingenia) based on genome sequencing.</title>
        <authorList>
            <person name="Grover C.E."/>
            <person name="Arick M.A. 2nd"/>
            <person name="Thrash A."/>
            <person name="Conover J.L."/>
            <person name="Sanders W.S."/>
            <person name="Peterson D.G."/>
            <person name="Frelichowski J.E."/>
            <person name="Scheffler J.A."/>
            <person name="Scheffler B.E."/>
            <person name="Wendel J.F."/>
        </authorList>
    </citation>
    <scope>NUCLEOTIDE SEQUENCE [LARGE SCALE GENOMIC DNA]</scope>
    <source>
        <strain evidence="1">185</strain>
        <tissue evidence="1">Leaf</tissue>
    </source>
</reference>
<protein>
    <submittedName>
        <fullName evidence="1">Uncharacterized protein</fullName>
    </submittedName>
</protein>
<dbReference type="Proteomes" id="UP000593577">
    <property type="component" value="Unassembled WGS sequence"/>
</dbReference>
<dbReference type="AlphaFoldDB" id="A0A7J8Y094"/>
<organism evidence="1 2">
    <name type="scientific">Gossypium aridum</name>
    <name type="common">American cotton</name>
    <name type="synonym">Erioxylum aridum</name>
    <dbReference type="NCBI Taxonomy" id="34290"/>
    <lineage>
        <taxon>Eukaryota</taxon>
        <taxon>Viridiplantae</taxon>
        <taxon>Streptophyta</taxon>
        <taxon>Embryophyta</taxon>
        <taxon>Tracheophyta</taxon>
        <taxon>Spermatophyta</taxon>
        <taxon>Magnoliopsida</taxon>
        <taxon>eudicotyledons</taxon>
        <taxon>Gunneridae</taxon>
        <taxon>Pentapetalae</taxon>
        <taxon>rosids</taxon>
        <taxon>malvids</taxon>
        <taxon>Malvales</taxon>
        <taxon>Malvaceae</taxon>
        <taxon>Malvoideae</taxon>
        <taxon>Gossypium</taxon>
    </lineage>
</organism>
<dbReference type="EMBL" id="JABFAA010000009">
    <property type="protein sequence ID" value="MBA0692429.1"/>
    <property type="molecule type" value="Genomic_DNA"/>
</dbReference>
<comment type="caution">
    <text evidence="1">The sequence shown here is derived from an EMBL/GenBank/DDBJ whole genome shotgun (WGS) entry which is preliminary data.</text>
</comment>
<accession>A0A7J8Y094</accession>
<proteinExistence type="predicted"/>